<dbReference type="EMBL" id="CAEZVJ010000058">
    <property type="protein sequence ID" value="CAB4628956.1"/>
    <property type="molecule type" value="Genomic_DNA"/>
</dbReference>
<protein>
    <submittedName>
        <fullName evidence="4">Unannotated protein</fullName>
    </submittedName>
</protein>
<accession>A0A6J6IWL9</accession>
<feature type="domain" description="Glycosyl transferase family 1" evidence="2">
    <location>
        <begin position="188"/>
        <end position="345"/>
    </location>
</feature>
<keyword evidence="1" id="KW-0808">Transferase</keyword>
<sequence length="368" mass="39187">MKTTTVILDQVVAPVPGGIGRYALNLVRALTATVDGGRSLVGFVPRVSHDTVRQLEGFIPLLEGIDISPFPRAVLARAWERGVAVPKRDVTYSPSLFAPLAEHGRHIVTIHDAVPWSHPETLTARGARWHRAMGERARRFADIVVVPTDAVATRLSNFLSLGDRIRVIGGAATPDLVVPVDSESRRSALGLPDVYITFVGTLEPRKGLEQLLIALARMEGLSIAVIGPHGWGGVRVNDLVTRTGISPHRVHALGRLGDADLAAVLSASRGLVVPSIEEGFGLPVLEAMSLGVPVIHSTAEALREVAGHSAIAVDVHGENGTIKLAEALTGLDDETLRRDLASRGKARAAQFSWDASAARLASVFDELT</sequence>
<evidence type="ECO:0000313" key="4">
    <source>
        <dbReference type="EMBL" id="CAB4628956.1"/>
    </source>
</evidence>
<dbReference type="Pfam" id="PF00534">
    <property type="entry name" value="Glycos_transf_1"/>
    <property type="match status" value="1"/>
</dbReference>
<dbReference type="CDD" id="cd03809">
    <property type="entry name" value="GT4_MtfB-like"/>
    <property type="match status" value="1"/>
</dbReference>
<dbReference type="GO" id="GO:0009103">
    <property type="term" value="P:lipopolysaccharide biosynthetic process"/>
    <property type="evidence" value="ECO:0007669"/>
    <property type="project" value="TreeGrafter"/>
</dbReference>
<dbReference type="Gene3D" id="3.40.50.2000">
    <property type="entry name" value="Glycogen Phosphorylase B"/>
    <property type="match status" value="2"/>
</dbReference>
<dbReference type="EMBL" id="CAFBLO010000001">
    <property type="protein sequence ID" value="CAB4856939.1"/>
    <property type="molecule type" value="Genomic_DNA"/>
</dbReference>
<dbReference type="PANTHER" id="PTHR46401:SF2">
    <property type="entry name" value="GLYCOSYLTRANSFERASE WBBK-RELATED"/>
    <property type="match status" value="1"/>
</dbReference>
<feature type="domain" description="Glycosyltransferase subfamily 4-like N-terminal" evidence="3">
    <location>
        <begin position="16"/>
        <end position="168"/>
    </location>
</feature>
<name>A0A6J6IWL9_9ZZZZ</name>
<gene>
    <name evidence="4" type="ORF">UFOPK1961_00626</name>
    <name evidence="5" type="ORF">UFOPK3364_00027</name>
</gene>
<dbReference type="InterPro" id="IPR001296">
    <property type="entry name" value="Glyco_trans_1"/>
</dbReference>
<evidence type="ECO:0000256" key="1">
    <source>
        <dbReference type="ARBA" id="ARBA00022679"/>
    </source>
</evidence>
<reference evidence="4" key="1">
    <citation type="submission" date="2020-05" db="EMBL/GenBank/DDBJ databases">
        <authorList>
            <person name="Chiriac C."/>
            <person name="Salcher M."/>
            <person name="Ghai R."/>
            <person name="Kavagutti S V."/>
        </authorList>
    </citation>
    <scope>NUCLEOTIDE SEQUENCE</scope>
</reference>
<evidence type="ECO:0000259" key="2">
    <source>
        <dbReference type="Pfam" id="PF00534"/>
    </source>
</evidence>
<dbReference type="AlphaFoldDB" id="A0A6J6IWL9"/>
<organism evidence="4">
    <name type="scientific">freshwater metagenome</name>
    <dbReference type="NCBI Taxonomy" id="449393"/>
    <lineage>
        <taxon>unclassified sequences</taxon>
        <taxon>metagenomes</taxon>
        <taxon>ecological metagenomes</taxon>
    </lineage>
</organism>
<evidence type="ECO:0000259" key="3">
    <source>
        <dbReference type="Pfam" id="PF13439"/>
    </source>
</evidence>
<dbReference type="Pfam" id="PF13439">
    <property type="entry name" value="Glyco_transf_4"/>
    <property type="match status" value="1"/>
</dbReference>
<proteinExistence type="predicted"/>
<dbReference type="GO" id="GO:0016757">
    <property type="term" value="F:glycosyltransferase activity"/>
    <property type="evidence" value="ECO:0007669"/>
    <property type="project" value="InterPro"/>
</dbReference>
<dbReference type="SUPFAM" id="SSF53756">
    <property type="entry name" value="UDP-Glycosyltransferase/glycogen phosphorylase"/>
    <property type="match status" value="1"/>
</dbReference>
<evidence type="ECO:0000313" key="5">
    <source>
        <dbReference type="EMBL" id="CAB4856939.1"/>
    </source>
</evidence>
<dbReference type="InterPro" id="IPR028098">
    <property type="entry name" value="Glyco_trans_4-like_N"/>
</dbReference>
<dbReference type="PANTHER" id="PTHR46401">
    <property type="entry name" value="GLYCOSYLTRANSFERASE WBBK-RELATED"/>
    <property type="match status" value="1"/>
</dbReference>